<dbReference type="EMBL" id="MT886700">
    <property type="protein sequence ID" value="QNL29236.1"/>
    <property type="molecule type" value="Genomic_DNA"/>
</dbReference>
<keyword evidence="6" id="KW-0231">Viral genome packaging</keyword>
<evidence type="ECO:0000256" key="5">
    <source>
        <dbReference type="ARBA" id="ARBA00022921"/>
    </source>
</evidence>
<name>B3UX40_MUHV1</name>
<evidence type="ECO:0000313" key="10">
    <source>
        <dbReference type="Proteomes" id="UP000104165"/>
    </source>
</evidence>
<evidence type="ECO:0000313" key="8">
    <source>
        <dbReference type="EMBL" id="ACE95270.1"/>
    </source>
</evidence>
<reference evidence="8 10" key="1">
    <citation type="journal article" date="2008" name="J. Virol.">
        <title>Laboratory strains of murine cytomegalovirus are genetically similar to but phenotypically distinct from wild strains of virus.</title>
        <authorList>
            <person name="Smith L.M."/>
            <person name="McWhorter A.R."/>
            <person name="Masters L.L."/>
            <person name="Shellam G.R."/>
            <person name="Redwood A.J."/>
        </authorList>
    </citation>
    <scope>NUCLEOTIDE SEQUENCE [LARGE SCALE GENOMIC DNA]</scope>
    <source>
        <strain evidence="8">G4</strain>
    </source>
</reference>
<reference evidence="9" key="2">
    <citation type="submission" date="2020-08" db="EMBL/GenBank/DDBJ databases">
        <title>Repair of an attenuated low passage murine cytomegalovirus bacterial artificial chromosome identifies a novel spiced gene essential for salivary gland tropism.</title>
        <authorList>
            <person name="Redwood A.J."/>
            <person name="Masters L.L."/>
            <person name="Chan B."/>
            <person name="Leary S."/>
            <person name="Forbes C."/>
            <person name="Jonjic S."/>
            <person name="Juranic Lisnic V."/>
            <person name="Lisnic B."/>
            <person name="Smith L.M."/>
        </authorList>
    </citation>
    <scope>NUCLEOTIDE SEQUENCE</scope>
</reference>
<sequence length="517" mass="58368">METHLRFEQAASEDDRDRLVPVHVVFAEDALSYREFEGLHTLCFKIISRPDARWEHIPYFERLDREFVLKSLFHDKCRHLSASPGDGPWTLHGGGDENCRYGLAFSVVLHLRDVEWWKDVIKFRLFIGDDETVDVDCTFVRLLREGLRFFGEVRRTRQPRSGPRSASSRLLHHHHHPHHHRAGMAGDDDGDVDDDEGLPEGLLGAAADGPGFFDLGDNRKMSEEMEDRLARFALKRVSAADFGPLEPPSKVRGREIKPRRGEFFRDGDAPAAPDPVRSRSDRWFGCDNAIRISYAQEVTGSRRFAVIWYSESIGSTVDVDVGRADDGEAAVTSFEHTRRWETAVTRVYGATSRQLAAAVTRVGGLAQRFYVNLYAGLRAGDLVELLLLSRDAWLVNGTGGGCIIKALSSDLHRRRRSGDLVDGCRVGWADVIWYAQARVASGIPIKLMRVGGDGLWRSFLDSGKLTDWELNTDVCVLYAFEDRSLFWVLPGGFCAAFQLQVDHGDVQTIREKFEKHQ</sequence>
<organism evidence="8 10">
    <name type="scientific">Muromegalovirus G4</name>
    <dbReference type="NCBI Taxonomy" id="524650"/>
    <lineage>
        <taxon>Viruses</taxon>
        <taxon>Duplodnaviria</taxon>
        <taxon>Heunggongvirae</taxon>
        <taxon>Peploviricota</taxon>
        <taxon>Herviviricetes</taxon>
        <taxon>Herpesvirales</taxon>
        <taxon>Orthoherpesviridae</taxon>
        <taxon>Betaherpesvirinae</taxon>
        <taxon>Muromegalovirus</taxon>
        <taxon>Muromegalovirus muridbeta1</taxon>
        <taxon>Murid herpesvirus 1</taxon>
    </lineage>
</organism>
<keyword evidence="3" id="KW-1188">Viral release from host cell</keyword>
<keyword evidence="5" id="KW-0426">Late protein</keyword>
<evidence type="ECO:0000256" key="6">
    <source>
        <dbReference type="ARBA" id="ARBA00023219"/>
    </source>
</evidence>
<protein>
    <submittedName>
        <fullName evidence="8">M93</fullName>
    </submittedName>
</protein>
<keyword evidence="1" id="KW-0167">Capsid protein</keyword>
<feature type="compositionally biased region" description="Acidic residues" evidence="7">
    <location>
        <begin position="186"/>
        <end position="196"/>
    </location>
</feature>
<keyword evidence="4" id="KW-0946">Virion</keyword>
<evidence type="ECO:0000313" key="9">
    <source>
        <dbReference type="EMBL" id="QNL29236.1"/>
    </source>
</evidence>
<accession>B3UX40</accession>
<proteinExistence type="predicted"/>
<dbReference type="InterPro" id="IPR007640">
    <property type="entry name" value="UL17-like"/>
</dbReference>
<dbReference type="Proteomes" id="UP000104165">
    <property type="component" value="Segment"/>
</dbReference>
<evidence type="ECO:0000256" key="3">
    <source>
        <dbReference type="ARBA" id="ARBA00022612"/>
    </source>
</evidence>
<feature type="compositionally biased region" description="Basic residues" evidence="7">
    <location>
        <begin position="170"/>
        <end position="182"/>
    </location>
</feature>
<gene>
    <name evidence="8" type="primary">M93</name>
</gene>
<dbReference type="EMBL" id="EU579859">
    <property type="protein sequence ID" value="ACE95270.1"/>
    <property type="molecule type" value="Genomic_DNA"/>
</dbReference>
<dbReference type="GO" id="GO:0019028">
    <property type="term" value="C:viral capsid"/>
    <property type="evidence" value="ECO:0007669"/>
    <property type="project" value="UniProtKB-KW"/>
</dbReference>
<feature type="region of interest" description="Disordered" evidence="7">
    <location>
        <begin position="155"/>
        <end position="196"/>
    </location>
</feature>
<evidence type="ECO:0000256" key="4">
    <source>
        <dbReference type="ARBA" id="ARBA00022844"/>
    </source>
</evidence>
<evidence type="ECO:0000256" key="2">
    <source>
        <dbReference type="ARBA" id="ARBA00022562"/>
    </source>
</evidence>
<keyword evidence="2" id="KW-1048">Host nucleus</keyword>
<evidence type="ECO:0000256" key="7">
    <source>
        <dbReference type="SAM" id="MobiDB-lite"/>
    </source>
</evidence>
<dbReference type="GO" id="GO:0051276">
    <property type="term" value="P:chromosome organization"/>
    <property type="evidence" value="ECO:0007669"/>
    <property type="project" value="InterPro"/>
</dbReference>
<evidence type="ECO:0000256" key="1">
    <source>
        <dbReference type="ARBA" id="ARBA00022561"/>
    </source>
</evidence>
<dbReference type="Pfam" id="PF04559">
    <property type="entry name" value="Herpes_UL17"/>
    <property type="match status" value="1"/>
</dbReference>